<keyword evidence="5" id="KW-1185">Reference proteome</keyword>
<dbReference type="PROSITE" id="PS50231">
    <property type="entry name" value="RICIN_B_LECTIN"/>
    <property type="match status" value="1"/>
</dbReference>
<evidence type="ECO:0000256" key="1">
    <source>
        <dbReference type="ARBA" id="ARBA00006545"/>
    </source>
</evidence>
<dbReference type="EMBL" id="JYDJ01000196">
    <property type="protein sequence ID" value="KRX40556.1"/>
    <property type="molecule type" value="Genomic_DNA"/>
</dbReference>
<dbReference type="PANTHER" id="PTHR16166">
    <property type="entry name" value="VACUOLAR PROTEIN SORTING-ASSOCIATED PROTEIN VPS13"/>
    <property type="match status" value="1"/>
</dbReference>
<feature type="region of interest" description="Disordered" evidence="2">
    <location>
        <begin position="1254"/>
        <end position="1273"/>
    </location>
</feature>
<dbReference type="GO" id="GO:0045053">
    <property type="term" value="P:protein retention in Golgi apparatus"/>
    <property type="evidence" value="ECO:0007669"/>
    <property type="project" value="TreeGrafter"/>
</dbReference>
<dbReference type="Proteomes" id="UP000055048">
    <property type="component" value="Unassembled WGS sequence"/>
</dbReference>
<dbReference type="Pfam" id="PF25036">
    <property type="entry name" value="VPS13_VAB"/>
    <property type="match status" value="1"/>
</dbReference>
<gene>
    <name evidence="4" type="primary">VPS13D</name>
    <name evidence="4" type="ORF">T05_2902</name>
</gene>
<dbReference type="GO" id="GO:0006623">
    <property type="term" value="P:protein targeting to vacuole"/>
    <property type="evidence" value="ECO:0007669"/>
    <property type="project" value="TreeGrafter"/>
</dbReference>
<evidence type="ECO:0000256" key="2">
    <source>
        <dbReference type="SAM" id="MobiDB-lite"/>
    </source>
</evidence>
<organism evidence="4 5">
    <name type="scientific">Trichinella murrelli</name>
    <dbReference type="NCBI Taxonomy" id="144512"/>
    <lineage>
        <taxon>Eukaryota</taxon>
        <taxon>Metazoa</taxon>
        <taxon>Ecdysozoa</taxon>
        <taxon>Nematoda</taxon>
        <taxon>Enoplea</taxon>
        <taxon>Dorylaimia</taxon>
        <taxon>Trichinellida</taxon>
        <taxon>Trichinellidae</taxon>
        <taxon>Trichinella</taxon>
    </lineage>
</organism>
<feature type="compositionally biased region" description="Acidic residues" evidence="2">
    <location>
        <begin position="1263"/>
        <end position="1273"/>
    </location>
</feature>
<dbReference type="InterPro" id="IPR009543">
    <property type="entry name" value="VPS13_VAB"/>
</dbReference>
<evidence type="ECO:0000313" key="4">
    <source>
        <dbReference type="EMBL" id="KRX40556.1"/>
    </source>
</evidence>
<protein>
    <submittedName>
        <fullName evidence="4">Vacuolar protein sorting-associated protein 13D</fullName>
    </submittedName>
</protein>
<dbReference type="InterPro" id="IPR026847">
    <property type="entry name" value="VPS13"/>
</dbReference>
<evidence type="ECO:0000313" key="5">
    <source>
        <dbReference type="Proteomes" id="UP000055048"/>
    </source>
</evidence>
<comment type="similarity">
    <text evidence="1">Belongs to the VPS13 family.</text>
</comment>
<proteinExistence type="inferred from homology"/>
<feature type="non-terminal residue" evidence="4">
    <location>
        <position position="3187"/>
    </location>
</feature>
<dbReference type="OrthoDB" id="272810at2759"/>
<dbReference type="PANTHER" id="PTHR16166:SF93">
    <property type="entry name" value="INTERMEMBRANE LIPID TRANSFER PROTEIN VPS13"/>
    <property type="match status" value="1"/>
</dbReference>
<feature type="domain" description="Vacuolar protein sorting-associated protein 13 VPS13 adaptor binding" evidence="3">
    <location>
        <begin position="1644"/>
        <end position="2185"/>
    </location>
</feature>
<accession>A0A0V0TNE7</accession>
<comment type="caution">
    <text evidence="4">The sequence shown here is derived from an EMBL/GenBank/DDBJ whole genome shotgun (WGS) entry which is preliminary data.</text>
</comment>
<name>A0A0V0TNE7_9BILA</name>
<reference evidence="4 5" key="1">
    <citation type="submission" date="2015-01" db="EMBL/GenBank/DDBJ databases">
        <title>Evolution of Trichinella species and genotypes.</title>
        <authorList>
            <person name="Korhonen P.K."/>
            <person name="Edoardo P."/>
            <person name="Giuseppe L.R."/>
            <person name="Gasser R.B."/>
        </authorList>
    </citation>
    <scope>NUCLEOTIDE SEQUENCE [LARGE SCALE GENOMIC DNA]</scope>
    <source>
        <strain evidence="4">ISS417</strain>
    </source>
</reference>
<sequence>MLNSFFATMLYKPIGKFFYIDETQVKSFDLINGKFCLENVPIRTTALQLLRLPIAASSGFARKLVLSLPKVICGRELSEIEIEELHLLLVPCNEKKIDNLDGEIDEETTQAKFELTERMHRRFLANMVPNFQFPEESIAYESVELRIVAKYLTLWYEDEWSAVGTEQRFSLLCQIDHLLFVQNEHVLGYGSEVVHCEFSGIRLFYTADDDGDDDGENLHNSDENEQSYETSVEMNDCIFEACKICIRIEKNNSQLSNWRLPSRLVFSVLISGLNFFFDLIRLRRIQNLLENWLLYYRKSQYEKWRPLHDVKSNPRQWWQFAAWCLVKNNHDLNKAKSLKSVLSRIRALLLYVRSYGQKLIGSASENDIRSLGRLEIDLPPADVLLFRHVALNFIIRRFLREKKANVVNAAALEYGKEPCIPAAPRGKVLTVVELKLKNVFVIASQNEEDANKSDCSFCLFSIDVVLFQVEKATICAVLDCCGRLEISNSGSGRNRTVRLRVYGDRGLRLKISTAQLDWLRERGSVVLLGLRPFLDSIGALEPRPTPVVGFETWLQVRLGSLTLILHDGKDQREPANLFHVEGRHLALVLAKSTTDISTFRNNVGAKGSTVEWSGGRPAALRRSCVDGILRLLLRQVRERIMRQRRNCCQGLSPNEIAFKPPYCTCIFEMLECNGRHCTFFRRSQALMSSMKQKIDEHDTARLNGYPPMFCFDEQKFTFDDNYFLKEVKLRLHFQYLHFAAYSQAWFIFLDMIHLLRLCLKASVELSPTLHISLNSDKIEFCIPFPNDAENAALFKLLHCRTTIFVDKEIVIAKGVMSGFFLFNCSKVPGDLYTNRAAMRHHNNCGRFEYILNRMNDAEWVRESDGHLNLFFLDHLHYVHTNRFVYGILFAWQEFCMTHKQYYYISTGHYISGKEKPYGLRLKINMIMSRVSVAVPICVQSRHALIFHVEELHAENSFLVDRDNNKSALFHLLDIWNISARRIGLLHCLRWNALCQDCTTTTFPFGNNHRFEIINPLCESHFDIEAKFTRHLCMATLCQKNTLNIRTLAESGGTKFCLYGGAIRVALDIMQRNFGEAVSDGCMETLMDKSLRALCNIGPGTTVNVQMDSVELRFVVGFERGDIREGCVKLDDVLLLLESCPYAWFSMNCKFYIHAFDIYSRIVQRPDGPCSAELSGCDTLILNDDPMLLELHCESNSTSTTFTCNFSHFRMVFSPAWFSALFNTLLEHPDWPFEGDRRVGEYNVRTEKRIPNSCISENTAEQQTSDEVEQVVPVEEESSSLVNDDASPAVRSREIQWLFRFTNCQLYLIEEPMRPDSNVLKFHIEATLRYFLKSDMHECRVDVKSVLLSTCLFGKLDGFCIPLSNRFTILFRFTIQRQALKRWLHFRTLDELTDSCGIHLSSCTIKMSYCDYLIVKEIFACHFRRGNRTRSVLAFYKLLQLLRLEIYSCSIVVADYAQLRPPIARLSVPNCFLNQRTKSRDAVAFIGFGQCCCCVDIYNVCWNDWEPLLENFKLTSVSWFVDFQQKDACVEFKLEDSIAVFTLLKLVVDRAFRLRTALPEYLDKASSCYRYIFGEPKLQLPIYALKNDTGELISWHVISKSDVPQNRHDDERVFWKLVPADECAQLLFDEECELYMGGQLLERLKIKIADSEIDSPIDVSRVGVYFRSESDQLVPMRVLFRVSADDFGMKTVTVTSALSLHNCLDFGLDIKITTNHQRDAAFESSFLPGTVLNVPVRYSADCSLYVRPSSSLNSADDADVGWHCVQLVKSSQLCECYSADKEGTIWLVAQVSELRFDVGLERQTALPANLIHFLPTVVFKNWLPLDLVLKDNEQKTVTILSGGQQALHWIKPDPLVKFFFFVGEFKSSQPLAPFKEEPVLPLISTPLKDCYDRLLVLRAHISSTIPETYVIELKSDFVVVNKSGLPLILKQFGTKGHAAGQMPKMEEVPSTSPLLFSLSDSESPQRCCVRLGCLMEPMLEPKWCEDFSLEKGIAFRDLKLVSADNKERIYNIGVEIELLEGPLKNCLLIVLTTRYKLINRSHKRVSVCQYSATNEKSEDFKPDEKNVVCILPSETKAWHLSDASKPPLMCVRIGHMNTWSQEFLIDRMTCFLLHVRDQNSLPHFLSVEIVMESSSYVITFSDANHYSPPMQMINLSSVPFAFKQKHCPDKLMIEVLPGTITNYNWDHWLKPKLLLLTFATGQKVELEMNGSQDHVAVAYENPNESTMISRDCFVLTAVGTTAVILANYNNEQRFTPFQYWQMESDNRIRNVGASDTSSNEIIYVLDFEYNKKAKEKFTTLCLEPASCTRSTTQRWYFTDNWVKNWKKKWCYFSVSNWSAGALVYISSDSNFKSEYRVFFRRCHRKAGTGVVRLSTTVHGSTRVLIVRDEEKNFAQDLPQRHTTIPLPMELSRDCGEPKFRISCLLFASAFDVSVVNVDNEELLHLRLSEVAISAGRRTESSTLSAAISSIQCDNQVNADSWQFLKVLSEEDEKEQSRSKKAGGSGLPAVKKENDCRSVFPAFGMHFAWATNNIHPVFEIADVHVGRTVLQVDEILLWKLFEFLGWTRSTWRAVWKDTPEDAVERKRFYFNRLSLSMKKLHLSVLVAQSLPARLSDVKRQWNMPLVCFENAVVNILPFQQAHCFETIRFLFIAAQKHFLQVLRNQAMKILGTVDFLGNPIGLFRELSGGMHELVSDGNLIHFTSRLWHGLSNSAAKFTSALSEGVGIIAMDMEYGAVRQIVQCENPQTAADHLIVGIKGFGIGIFGGMTSLVSNAVDGAVSSGVEGLLAGVARGLVGTVAKPMQGILDLATGAAGAAKEATQKDASLKYYFPSKRMLLPRAGYSLSMALPKYDLQLATAQKALQSIQKVNDEPDMQCLAVQSLDENESGLLQCLISLRRLYLVRCKDEKVNIIFRCAIVDIFDLRIMTEVTAAGNQDASVVLYVKERKAYPSSGRSSSELSKKCLIKCPDLSSAKQLKSKLSTARMLCLSLKKRLISADEIYRDYHCRIPREAICTAVTGICYFHITTVFDKLIRIFEKMFGTFVSSSELTCAATSSFNSRAVFTSANETCKFRNCIFKRSIQAYCMQRSTATLKILCASMFWKNHITKNNIYLFYETKIPISSLPQQAKITYSWPVSETLFNAGNIFFVGKRYTYESLRKNTGKVLIVTCLQTAISKLNKLDASKARI</sequence>
<evidence type="ECO:0000259" key="3">
    <source>
        <dbReference type="Pfam" id="PF25036"/>
    </source>
</evidence>